<sequence length="301" mass="31734">MSGRRRRRRATGAALAAVLVVGAGATAGVVWFLDRVDTPSVQRCAAELDGTSWYLTPDQAQNAALVVGTTVQRGLPGRAATIGLATALQESRLINIDYGDRDSVGLFQQRPSQGWGTVDEIMDPVYSTGKFYDGLVEVEGYEELEVTVAAQAVQRSAFPEAYAQHETRSRAWASALTGHSPGAITCELPPSESEAAPAGSTARDVLVERAARDLGLPGDALRADAGDEATNAVVVDATALPLAGELATWAVAHWAVATASVTGAEEVRAGARTWSREHGTWSVVDDDADRRPEGQVAIVLQ</sequence>
<evidence type="ECO:0000313" key="2">
    <source>
        <dbReference type="Proteomes" id="UP000189777"/>
    </source>
</evidence>
<dbReference type="Proteomes" id="UP000189777">
    <property type="component" value="Unassembled WGS sequence"/>
</dbReference>
<proteinExistence type="predicted"/>
<dbReference type="STRING" id="526729.SAMN04324258_1543"/>
<protein>
    <recommendedName>
        <fullName evidence="3">Heavy metal transporter</fullName>
    </recommendedName>
</protein>
<dbReference type="RefSeq" id="WP_079573033.1">
    <property type="nucleotide sequence ID" value="NZ_FUZQ01000002.1"/>
</dbReference>
<dbReference type="AlphaFoldDB" id="A0A1T5JM83"/>
<keyword evidence="2" id="KW-1185">Reference proteome</keyword>
<name>A0A1T5JM83_9MICO</name>
<reference evidence="1 2" key="1">
    <citation type="submission" date="2017-02" db="EMBL/GenBank/DDBJ databases">
        <authorList>
            <person name="Peterson S.W."/>
        </authorList>
    </citation>
    <scope>NUCLEOTIDE SEQUENCE [LARGE SCALE GENOMIC DNA]</scope>
    <source>
        <strain evidence="1 2">DSM 21481</strain>
    </source>
</reference>
<evidence type="ECO:0000313" key="1">
    <source>
        <dbReference type="EMBL" id="SKC52494.1"/>
    </source>
</evidence>
<organism evidence="1 2">
    <name type="scientific">Krasilnikoviella flava</name>
    <dbReference type="NCBI Taxonomy" id="526729"/>
    <lineage>
        <taxon>Bacteria</taxon>
        <taxon>Bacillati</taxon>
        <taxon>Actinomycetota</taxon>
        <taxon>Actinomycetes</taxon>
        <taxon>Micrococcales</taxon>
        <taxon>Promicromonosporaceae</taxon>
        <taxon>Krasilnikoviella</taxon>
    </lineage>
</organism>
<dbReference type="EMBL" id="FUZQ01000002">
    <property type="protein sequence ID" value="SKC52494.1"/>
    <property type="molecule type" value="Genomic_DNA"/>
</dbReference>
<evidence type="ECO:0008006" key="3">
    <source>
        <dbReference type="Google" id="ProtNLM"/>
    </source>
</evidence>
<gene>
    <name evidence="1" type="ORF">SAMN04324258_1543</name>
</gene>
<accession>A0A1T5JM83</accession>